<dbReference type="PANTHER" id="PTHR13932">
    <property type="entry name" value="COPROPORPHYRINIGEN III OXIDASE"/>
    <property type="match status" value="1"/>
</dbReference>
<dbReference type="SUPFAM" id="SSF102114">
    <property type="entry name" value="Radical SAM enzymes"/>
    <property type="match status" value="1"/>
</dbReference>
<dbReference type="GO" id="GO:0051539">
    <property type="term" value="F:4 iron, 4 sulfur cluster binding"/>
    <property type="evidence" value="ECO:0007669"/>
    <property type="project" value="TreeGrafter"/>
</dbReference>
<dbReference type="Proteomes" id="UP000629098">
    <property type="component" value="Unassembled WGS sequence"/>
</dbReference>
<dbReference type="PANTHER" id="PTHR13932:SF5">
    <property type="entry name" value="RADICAL S-ADENOSYL METHIONINE DOMAIN-CONTAINING PROTEIN 1, MITOCHONDRIAL"/>
    <property type="match status" value="1"/>
</dbReference>
<evidence type="ECO:0000259" key="2">
    <source>
        <dbReference type="PROSITE" id="PS51918"/>
    </source>
</evidence>
<dbReference type="InterPro" id="IPR023404">
    <property type="entry name" value="rSAM_horseshoe"/>
</dbReference>
<evidence type="ECO:0000256" key="1">
    <source>
        <dbReference type="ARBA" id="ARBA00017228"/>
    </source>
</evidence>
<comment type="caution">
    <text evidence="3">The sequence shown here is derived from an EMBL/GenBank/DDBJ whole genome shotgun (WGS) entry which is preliminary data.</text>
</comment>
<reference evidence="3" key="1">
    <citation type="submission" date="2020-09" db="EMBL/GenBank/DDBJ databases">
        <title>Iningainema tapete sp. nov. (Scytonemataceae, Cyanobacteria) from greenhouses in central Florida (USA) produces two types of nodularin with biosynthetic potential for microcystin-LR and anabaenopeptins.</title>
        <authorList>
            <person name="Berthold D.E."/>
            <person name="Lefler F.W."/>
            <person name="Huang I.-S."/>
            <person name="Abdulla H."/>
            <person name="Zimba P.V."/>
            <person name="Laughinghouse H.D. IV."/>
        </authorList>
    </citation>
    <scope>NUCLEOTIDE SEQUENCE</scope>
    <source>
        <strain evidence="3">BLCCT55</strain>
    </source>
</reference>
<evidence type="ECO:0000313" key="4">
    <source>
        <dbReference type="Proteomes" id="UP000629098"/>
    </source>
</evidence>
<evidence type="ECO:0000313" key="3">
    <source>
        <dbReference type="EMBL" id="MBD2777370.1"/>
    </source>
</evidence>
<protein>
    <recommendedName>
        <fullName evidence="1">Heme chaperone HemW</fullName>
    </recommendedName>
</protein>
<dbReference type="SFLD" id="SFLDG01082">
    <property type="entry name" value="B12-binding_domain_containing"/>
    <property type="match status" value="1"/>
</dbReference>
<dbReference type="CDD" id="cd01335">
    <property type="entry name" value="Radical_SAM"/>
    <property type="match status" value="1"/>
</dbReference>
<dbReference type="InterPro" id="IPR006638">
    <property type="entry name" value="Elp3/MiaA/NifB-like_rSAM"/>
</dbReference>
<name>A0A8J6XS13_9CYAN</name>
<dbReference type="PROSITE" id="PS51918">
    <property type="entry name" value="RADICAL_SAM"/>
    <property type="match status" value="1"/>
</dbReference>
<dbReference type="GO" id="GO:0006779">
    <property type="term" value="P:porphyrin-containing compound biosynthetic process"/>
    <property type="evidence" value="ECO:0007669"/>
    <property type="project" value="TreeGrafter"/>
</dbReference>
<sequence length="424" mass="48619">MSLTTELTKLEPKRLPLIPNYPPFRQWKKTTVEEMLGEKPINIYLHIPFCTQRCAFCYYKTVDLKERPEVEGYVATLCKEIEMVAKRFHLSHRQVASIYFGGGTPSLLKEHHFERLVECLHQNFRIENPQFTVEAEPLTVSESKMNTLIKLKVNRLSMGVQSFCDDIIKLSGRGHDEKQAFRAIKIAQQAGDWSINIDLLSGLAGETEETWTRSVECALSTGVESITVYKMEAFSNTEFYKSGVREKTLELPSDEQELKFMQYAMKQFEKVNYLPWSFFTFTKNGHYINQYTKNIFQATDLYGFGASAYGVLGDTLLQNTSDLEKYTATVEAGEIPLARGYRLNSLEQMMREVLLEMKLLCLDLGDFQKRHGFKLESLCAPTLRQLELEGFISVSEKEIKLTSTGILYGDYVGQTLVDCLKKMC</sequence>
<organism evidence="3 4">
    <name type="scientific">Iningainema tapete BLCC-T55</name>
    <dbReference type="NCBI Taxonomy" id="2748662"/>
    <lineage>
        <taxon>Bacteria</taxon>
        <taxon>Bacillati</taxon>
        <taxon>Cyanobacteriota</taxon>
        <taxon>Cyanophyceae</taxon>
        <taxon>Nostocales</taxon>
        <taxon>Scytonemataceae</taxon>
        <taxon>Iningainema tapete</taxon>
    </lineage>
</organism>
<keyword evidence="4" id="KW-1185">Reference proteome</keyword>
<proteinExistence type="predicted"/>
<dbReference type="Gene3D" id="3.80.30.20">
    <property type="entry name" value="tm_1862 like domain"/>
    <property type="match status" value="1"/>
</dbReference>
<dbReference type="EMBL" id="JACXAE010000110">
    <property type="protein sequence ID" value="MBD2777370.1"/>
    <property type="molecule type" value="Genomic_DNA"/>
</dbReference>
<dbReference type="GO" id="GO:0003824">
    <property type="term" value="F:catalytic activity"/>
    <property type="evidence" value="ECO:0007669"/>
    <property type="project" value="InterPro"/>
</dbReference>
<dbReference type="GO" id="GO:0005737">
    <property type="term" value="C:cytoplasm"/>
    <property type="evidence" value="ECO:0007669"/>
    <property type="project" value="TreeGrafter"/>
</dbReference>
<dbReference type="Pfam" id="PF04055">
    <property type="entry name" value="Radical_SAM"/>
    <property type="match status" value="1"/>
</dbReference>
<dbReference type="InterPro" id="IPR034505">
    <property type="entry name" value="Coproporphyrinogen-III_oxidase"/>
</dbReference>
<feature type="domain" description="Radical SAM core" evidence="2">
    <location>
        <begin position="35"/>
        <end position="269"/>
    </location>
</feature>
<accession>A0A8J6XS13</accession>
<dbReference type="InterPro" id="IPR058240">
    <property type="entry name" value="rSAM_sf"/>
</dbReference>
<dbReference type="SFLD" id="SFLDG01065">
    <property type="entry name" value="anaerobic_coproporphyrinogen-I"/>
    <property type="match status" value="1"/>
</dbReference>
<dbReference type="RefSeq" id="WP_190836442.1">
    <property type="nucleotide sequence ID" value="NZ_CAWPPI010000110.1"/>
</dbReference>
<gene>
    <name evidence="3" type="ORF">ICL16_36310</name>
</gene>
<dbReference type="InterPro" id="IPR007197">
    <property type="entry name" value="rSAM"/>
</dbReference>
<dbReference type="AlphaFoldDB" id="A0A8J6XS13"/>
<dbReference type="SFLD" id="SFLDS00029">
    <property type="entry name" value="Radical_SAM"/>
    <property type="match status" value="1"/>
</dbReference>
<dbReference type="SMART" id="SM00729">
    <property type="entry name" value="Elp3"/>
    <property type="match status" value="1"/>
</dbReference>